<protein>
    <submittedName>
        <fullName evidence="1">Uncharacterized protein</fullName>
    </submittedName>
</protein>
<accession>A0A0F4VIS7</accession>
<evidence type="ECO:0000313" key="1">
    <source>
        <dbReference type="EMBL" id="KJZ81356.1"/>
    </source>
</evidence>
<gene>
    <name evidence="1" type="ORF">DJ66_1250</name>
</gene>
<reference evidence="1 2" key="1">
    <citation type="journal article" date="2015" name="Phytopathology">
        <title>Genomes of Candidatus Liberibacter solanacearum haplotype A from New Zealand and the USA suggest significant genome plasticity in the species.</title>
        <authorList>
            <person name="Thompson S.M."/>
            <person name="Johnson C.P."/>
            <person name="Lu A.Y."/>
            <person name="Frampton R.A."/>
            <person name="Sullivan K.L."/>
            <person name="Fiers M.W."/>
            <person name="Crowhurst R.N."/>
            <person name="Pitman A.R."/>
            <person name="Scott I."/>
            <person name="Gudmestad N.C."/>
            <person name="Smith G.R."/>
        </authorList>
    </citation>
    <scope>NUCLEOTIDE SEQUENCE [LARGE SCALE GENOMIC DNA]</scope>
    <source>
        <strain evidence="1 2">LsoNZ1</strain>
    </source>
</reference>
<proteinExistence type="predicted"/>
<keyword evidence="2" id="KW-1185">Reference proteome</keyword>
<dbReference type="EMBL" id="JMTK01000005">
    <property type="protein sequence ID" value="KJZ81356.1"/>
    <property type="molecule type" value="Genomic_DNA"/>
</dbReference>
<evidence type="ECO:0000313" key="2">
    <source>
        <dbReference type="Proteomes" id="UP000033731"/>
    </source>
</evidence>
<dbReference type="AlphaFoldDB" id="A0A0F4VIS7"/>
<sequence>MIVLSSYNFEYVVGLSALRPAVMKKFNTTIAKKRSSFF</sequence>
<dbReference type="PATRIC" id="fig|556287.9.peg.1266"/>
<dbReference type="Proteomes" id="UP000033731">
    <property type="component" value="Unassembled WGS sequence"/>
</dbReference>
<organism evidence="1 2">
    <name type="scientific">Candidatus Liberibacter solanacearum</name>
    <dbReference type="NCBI Taxonomy" id="556287"/>
    <lineage>
        <taxon>Bacteria</taxon>
        <taxon>Pseudomonadati</taxon>
        <taxon>Pseudomonadota</taxon>
        <taxon>Alphaproteobacteria</taxon>
        <taxon>Hyphomicrobiales</taxon>
        <taxon>Rhizobiaceae</taxon>
        <taxon>Liberibacter</taxon>
    </lineage>
</organism>
<comment type="caution">
    <text evidence="1">The sequence shown here is derived from an EMBL/GenBank/DDBJ whole genome shotgun (WGS) entry which is preliminary data.</text>
</comment>
<name>A0A0F4VIS7_9HYPH</name>